<keyword evidence="8" id="KW-1185">Reference proteome</keyword>
<dbReference type="InterPro" id="IPR020103">
    <property type="entry name" value="PsdUridine_synth_cat_dom_sf"/>
</dbReference>
<dbReference type="HAMAP" id="MF_00171">
    <property type="entry name" value="TruA"/>
    <property type="match status" value="1"/>
</dbReference>
<dbReference type="PIRSF" id="PIRSF001430">
    <property type="entry name" value="tRNA_psdUrid_synth"/>
    <property type="match status" value="1"/>
</dbReference>
<comment type="catalytic activity">
    <reaction evidence="4 5">
        <text>uridine(38/39/40) in tRNA = pseudouridine(38/39/40) in tRNA</text>
        <dbReference type="Rhea" id="RHEA:22376"/>
        <dbReference type="Rhea" id="RHEA-COMP:10085"/>
        <dbReference type="Rhea" id="RHEA-COMP:10087"/>
        <dbReference type="ChEBI" id="CHEBI:65314"/>
        <dbReference type="ChEBI" id="CHEBI:65315"/>
        <dbReference type="EC" id="5.4.99.12"/>
    </reaction>
</comment>
<feature type="binding site" evidence="4">
    <location>
        <position position="125"/>
    </location>
    <ligand>
        <name>substrate</name>
    </ligand>
</feature>
<dbReference type="Pfam" id="PF01416">
    <property type="entry name" value="PseudoU_synth_1"/>
    <property type="match status" value="2"/>
</dbReference>
<evidence type="ECO:0000313" key="8">
    <source>
        <dbReference type="Proteomes" id="UP001235840"/>
    </source>
</evidence>
<dbReference type="Gene3D" id="3.30.70.660">
    <property type="entry name" value="Pseudouridine synthase I, catalytic domain, C-terminal subdomain"/>
    <property type="match status" value="1"/>
</dbReference>
<feature type="active site" description="Nucleophile" evidence="4">
    <location>
        <position position="67"/>
    </location>
</feature>
<comment type="caution">
    <text evidence="4">Lacks conserved residue(s) required for the propagation of feature annotation.</text>
</comment>
<dbReference type="NCBIfam" id="TIGR00071">
    <property type="entry name" value="hisT_truA"/>
    <property type="match status" value="1"/>
</dbReference>
<evidence type="ECO:0000256" key="5">
    <source>
        <dbReference type="RuleBase" id="RU003792"/>
    </source>
</evidence>
<name>A0ABT9VZ48_9BACI</name>
<dbReference type="InterPro" id="IPR020097">
    <property type="entry name" value="PsdUridine_synth_TruA_a/b_dom"/>
</dbReference>
<comment type="similarity">
    <text evidence="1 4 5">Belongs to the tRNA pseudouridine synthase TruA family.</text>
</comment>
<dbReference type="CDD" id="cd02570">
    <property type="entry name" value="PseudoU_synth_EcTruA"/>
    <property type="match status" value="1"/>
</dbReference>
<keyword evidence="2 4" id="KW-0819">tRNA processing</keyword>
<dbReference type="InterPro" id="IPR020095">
    <property type="entry name" value="PsdUridine_synth_TruA_C"/>
</dbReference>
<evidence type="ECO:0000256" key="4">
    <source>
        <dbReference type="HAMAP-Rule" id="MF_00171"/>
    </source>
</evidence>
<feature type="domain" description="Pseudouridine synthase I TruA alpha/beta" evidence="6">
    <location>
        <begin position="158"/>
        <end position="264"/>
    </location>
</feature>
<dbReference type="GO" id="GO:0160147">
    <property type="term" value="F:tRNA pseudouridine(38-40) synthase activity"/>
    <property type="evidence" value="ECO:0007669"/>
    <property type="project" value="UniProtKB-EC"/>
</dbReference>
<dbReference type="Gene3D" id="3.30.70.580">
    <property type="entry name" value="Pseudouridine synthase I, catalytic domain, N-terminal subdomain"/>
    <property type="match status" value="1"/>
</dbReference>
<gene>
    <name evidence="4" type="primary">truA</name>
    <name evidence="7" type="ORF">J2S11_001998</name>
</gene>
<feature type="domain" description="Pseudouridine synthase I TruA alpha/beta" evidence="6">
    <location>
        <begin position="23"/>
        <end position="118"/>
    </location>
</feature>
<evidence type="ECO:0000256" key="3">
    <source>
        <dbReference type="ARBA" id="ARBA00023235"/>
    </source>
</evidence>
<proteinExistence type="inferred from homology"/>
<evidence type="ECO:0000256" key="1">
    <source>
        <dbReference type="ARBA" id="ARBA00009375"/>
    </source>
</evidence>
<evidence type="ECO:0000313" key="7">
    <source>
        <dbReference type="EMBL" id="MDQ0166097.1"/>
    </source>
</evidence>
<keyword evidence="3 4" id="KW-0413">Isomerase</keyword>
<protein>
    <recommendedName>
        <fullName evidence="4">tRNA pseudouridine synthase A</fullName>
        <ecNumber evidence="4">5.4.99.12</ecNumber>
    </recommendedName>
    <alternativeName>
        <fullName evidence="4">tRNA pseudouridine(38-40) synthase</fullName>
    </alternativeName>
    <alternativeName>
        <fullName evidence="4">tRNA pseudouridylate synthase I</fullName>
    </alternativeName>
    <alternativeName>
        <fullName evidence="4">tRNA-uridine isomerase I</fullName>
    </alternativeName>
</protein>
<dbReference type="SUPFAM" id="SSF55120">
    <property type="entry name" value="Pseudouridine synthase"/>
    <property type="match status" value="1"/>
</dbReference>
<comment type="caution">
    <text evidence="7">The sequence shown here is derived from an EMBL/GenBank/DDBJ whole genome shotgun (WGS) entry which is preliminary data.</text>
</comment>
<dbReference type="EMBL" id="JAUSTY010000007">
    <property type="protein sequence ID" value="MDQ0166097.1"/>
    <property type="molecule type" value="Genomic_DNA"/>
</dbReference>
<dbReference type="InterPro" id="IPR020094">
    <property type="entry name" value="TruA/RsuA/RluB/E/F_N"/>
</dbReference>
<comment type="function">
    <text evidence="4">Formation of pseudouridine at positions 38, 39 and 40 in the anticodon stem and loop of transfer RNAs.</text>
</comment>
<comment type="subunit">
    <text evidence="4">Homodimer.</text>
</comment>
<evidence type="ECO:0000256" key="2">
    <source>
        <dbReference type="ARBA" id="ARBA00022694"/>
    </source>
</evidence>
<dbReference type="EC" id="5.4.99.12" evidence="4"/>
<accession>A0ABT9VZ48</accession>
<sequence>MNEHEEEGFLGSSRELNRFKCTVSYDGTHYHGFQIQTNALSVQEKLEQALKRMHNEPVAVVGSGRTDAGVHARGQVFHFDSPLEIRMDKWTLALNSYLPKDIRIQSTEPIHADFHARHDVTRKQYRYHIYRSRLENPNRRLYWAHVPYGLDMDAIRAAAKVLEGEHDFTAFSSAKSDANHRVRTIKRLDIEERKVEDGEEIVLICEGNGFLYNMVRIIAGTLIDVGRGRSSIEQVQQALKLKERRLAGKTAPAHGLNLWWVAYD</sequence>
<dbReference type="PANTHER" id="PTHR11142:SF0">
    <property type="entry name" value="TRNA PSEUDOURIDINE SYNTHASE-LIKE 1"/>
    <property type="match status" value="1"/>
</dbReference>
<reference evidence="7 8" key="1">
    <citation type="submission" date="2023-07" db="EMBL/GenBank/DDBJ databases">
        <title>Genomic Encyclopedia of Type Strains, Phase IV (KMG-IV): sequencing the most valuable type-strain genomes for metagenomic binning, comparative biology and taxonomic classification.</title>
        <authorList>
            <person name="Goeker M."/>
        </authorList>
    </citation>
    <scope>NUCLEOTIDE SEQUENCE [LARGE SCALE GENOMIC DNA]</scope>
    <source>
        <strain evidence="7 8">DSM 12751</strain>
    </source>
</reference>
<organism evidence="7 8">
    <name type="scientific">Caldalkalibacillus horti</name>
    <dbReference type="NCBI Taxonomy" id="77523"/>
    <lineage>
        <taxon>Bacteria</taxon>
        <taxon>Bacillati</taxon>
        <taxon>Bacillota</taxon>
        <taxon>Bacilli</taxon>
        <taxon>Bacillales</taxon>
        <taxon>Bacillaceae</taxon>
        <taxon>Caldalkalibacillus</taxon>
    </lineage>
</organism>
<evidence type="ECO:0000259" key="6">
    <source>
        <dbReference type="Pfam" id="PF01416"/>
    </source>
</evidence>
<dbReference type="InterPro" id="IPR001406">
    <property type="entry name" value="PsdUridine_synth_TruA"/>
</dbReference>
<dbReference type="RefSeq" id="WP_307394051.1">
    <property type="nucleotide sequence ID" value="NZ_BAAADK010000048.1"/>
</dbReference>
<dbReference type="Proteomes" id="UP001235840">
    <property type="component" value="Unassembled WGS sequence"/>
</dbReference>
<dbReference type="PANTHER" id="PTHR11142">
    <property type="entry name" value="PSEUDOURIDYLATE SYNTHASE"/>
    <property type="match status" value="1"/>
</dbReference>